<keyword evidence="5" id="KW-0812">Transmembrane</keyword>
<dbReference type="InterPro" id="IPR001702">
    <property type="entry name" value="Porin_Gram-ve"/>
</dbReference>
<evidence type="ECO:0000256" key="6">
    <source>
        <dbReference type="ARBA" id="ARBA00022729"/>
    </source>
</evidence>
<protein>
    <submittedName>
        <fullName evidence="13">Outer membrane protein (Porin)</fullName>
    </submittedName>
</protein>
<keyword evidence="14" id="KW-1185">Reference proteome</keyword>
<dbReference type="SUPFAM" id="SSF56935">
    <property type="entry name" value="Porins"/>
    <property type="match status" value="1"/>
</dbReference>
<keyword evidence="3" id="KW-0813">Transport</keyword>
<dbReference type="PRINTS" id="PR00182">
    <property type="entry name" value="ECOLNEIPORIN"/>
</dbReference>
<name>A0A1A7BWS0_9BURK</name>
<dbReference type="GO" id="GO:0009279">
    <property type="term" value="C:cell outer membrane"/>
    <property type="evidence" value="ECO:0007669"/>
    <property type="project" value="UniProtKB-SubCell"/>
</dbReference>
<dbReference type="Pfam" id="PF13609">
    <property type="entry name" value="Porin_4"/>
    <property type="match status" value="1"/>
</dbReference>
<comment type="subcellular location">
    <subcellularLocation>
        <location evidence="1">Cell outer membrane</location>
        <topology evidence="1">Multi-pass membrane protein</topology>
    </subcellularLocation>
</comment>
<keyword evidence="8" id="KW-0626">Porin</keyword>
<evidence type="ECO:0000256" key="1">
    <source>
        <dbReference type="ARBA" id="ARBA00004571"/>
    </source>
</evidence>
<organism evidence="13 14">
    <name type="scientific">Janthinobacterium psychrotolerans</name>
    <dbReference type="NCBI Taxonomy" id="1747903"/>
    <lineage>
        <taxon>Bacteria</taxon>
        <taxon>Pseudomonadati</taxon>
        <taxon>Pseudomonadota</taxon>
        <taxon>Betaproteobacteria</taxon>
        <taxon>Burkholderiales</taxon>
        <taxon>Oxalobacteraceae</taxon>
        <taxon>Janthinobacterium</taxon>
    </lineage>
</organism>
<evidence type="ECO:0000256" key="8">
    <source>
        <dbReference type="ARBA" id="ARBA00023114"/>
    </source>
</evidence>
<dbReference type="InterPro" id="IPR002299">
    <property type="entry name" value="Porin_Neis"/>
</dbReference>
<keyword evidence="9" id="KW-0472">Membrane</keyword>
<dbReference type="PANTHER" id="PTHR34501:SF9">
    <property type="entry name" value="MAJOR OUTER MEMBRANE PROTEIN P.IA"/>
    <property type="match status" value="1"/>
</dbReference>
<accession>A0A1A7BWS0</accession>
<dbReference type="GO" id="GO:0015288">
    <property type="term" value="F:porin activity"/>
    <property type="evidence" value="ECO:0007669"/>
    <property type="project" value="UniProtKB-KW"/>
</dbReference>
<evidence type="ECO:0000256" key="7">
    <source>
        <dbReference type="ARBA" id="ARBA00023065"/>
    </source>
</evidence>
<dbReference type="InterPro" id="IPR033900">
    <property type="entry name" value="Gram_neg_porin_domain"/>
</dbReference>
<feature type="chain" id="PRO_5008355387" evidence="11">
    <location>
        <begin position="25"/>
        <end position="407"/>
    </location>
</feature>
<evidence type="ECO:0000256" key="5">
    <source>
        <dbReference type="ARBA" id="ARBA00022692"/>
    </source>
</evidence>
<proteinExistence type="predicted"/>
<dbReference type="PRINTS" id="PR00184">
    <property type="entry name" value="NEISSPPORIN"/>
</dbReference>
<evidence type="ECO:0000256" key="10">
    <source>
        <dbReference type="ARBA" id="ARBA00023237"/>
    </source>
</evidence>
<dbReference type="GO" id="GO:0046930">
    <property type="term" value="C:pore complex"/>
    <property type="evidence" value="ECO:0007669"/>
    <property type="project" value="UniProtKB-KW"/>
</dbReference>
<keyword evidence="10" id="KW-0998">Cell outer membrane</keyword>
<evidence type="ECO:0000259" key="12">
    <source>
        <dbReference type="Pfam" id="PF13609"/>
    </source>
</evidence>
<dbReference type="InterPro" id="IPR050298">
    <property type="entry name" value="Gram-neg_bact_OMP"/>
</dbReference>
<keyword evidence="4" id="KW-1134">Transmembrane beta strand</keyword>
<keyword evidence="6 11" id="KW-0732">Signal</keyword>
<dbReference type="GO" id="GO:0034220">
    <property type="term" value="P:monoatomic ion transmembrane transport"/>
    <property type="evidence" value="ECO:0007669"/>
    <property type="project" value="InterPro"/>
</dbReference>
<dbReference type="OrthoDB" id="5293374at2"/>
<dbReference type="STRING" id="1747903.ASR47_1004311"/>
<feature type="signal peptide" evidence="11">
    <location>
        <begin position="1"/>
        <end position="24"/>
    </location>
</feature>
<dbReference type="CDD" id="cd00342">
    <property type="entry name" value="gram_neg_porins"/>
    <property type="match status" value="1"/>
</dbReference>
<sequence length="407" mass="41783">MKKTVFALVCLGLGAVAGMGSAQAQSNVQVYGIATAGLGYVDKVVTAPGQTGSRLGLDSGQYTQSRLGFRGTEDLGGGLKASFVIEGGLTLDNGASGQGGATFGRRTTIGLEGAYGDLQLGRRKDYSDFIARQYSSASRMLQFTGKAHGNNLDRSTGERANNMVYYTSPKLAGLELNLVYAFGEVAGSTSTGQSLGLGANYDTGGPFALGFAYWQSKKGATVGATNSSSDQGSASNAGCNTATLGAAGDTCVQSLMVGGRYRVGAGVTLHGTWSLARQPLINAGAGVAPAFATSFSQNAGSGAFTAGGINNSRVSIIDAGLDYSIGSWLLKAGLIHSRFEFVRARDKGTLTAPLLGADYILSKRTLVYGTLGTMRASHMYSPGLTANGAPGLDNHQNALGLGVLHRF</sequence>
<dbReference type="InterPro" id="IPR023614">
    <property type="entry name" value="Porin_dom_sf"/>
</dbReference>
<dbReference type="Proteomes" id="UP000092713">
    <property type="component" value="Unassembled WGS sequence"/>
</dbReference>
<evidence type="ECO:0000256" key="2">
    <source>
        <dbReference type="ARBA" id="ARBA00011233"/>
    </source>
</evidence>
<evidence type="ECO:0000256" key="11">
    <source>
        <dbReference type="SAM" id="SignalP"/>
    </source>
</evidence>
<feature type="domain" description="Porin" evidence="12">
    <location>
        <begin position="16"/>
        <end position="376"/>
    </location>
</feature>
<evidence type="ECO:0000256" key="3">
    <source>
        <dbReference type="ARBA" id="ARBA00022448"/>
    </source>
</evidence>
<dbReference type="PANTHER" id="PTHR34501">
    <property type="entry name" value="PROTEIN YDDL-RELATED"/>
    <property type="match status" value="1"/>
</dbReference>
<comment type="subunit">
    <text evidence="2">Homotrimer.</text>
</comment>
<reference evidence="13 14" key="1">
    <citation type="submission" date="2016-04" db="EMBL/GenBank/DDBJ databases">
        <title>Draft genome sequence of Janthinobacterium psychrotolerans sp. nov., isolated from freshwater sediments in Denmark.</title>
        <authorList>
            <person name="Gong X."/>
            <person name="Skrivergaard S."/>
            <person name="Korsgaard B.S."/>
            <person name="Schreiber L."/>
            <person name="Marshall I.P."/>
            <person name="Finster K."/>
            <person name="Schramm A."/>
        </authorList>
    </citation>
    <scope>NUCLEOTIDE SEQUENCE [LARGE SCALE GENOMIC DNA]</scope>
    <source>
        <strain evidence="13 14">S3-2</strain>
    </source>
</reference>
<keyword evidence="7" id="KW-0406">Ion transport</keyword>
<dbReference type="Gene3D" id="2.40.160.10">
    <property type="entry name" value="Porin"/>
    <property type="match status" value="1"/>
</dbReference>
<dbReference type="PATRIC" id="fig|1747903.4.peg.1571"/>
<evidence type="ECO:0000256" key="4">
    <source>
        <dbReference type="ARBA" id="ARBA00022452"/>
    </source>
</evidence>
<dbReference type="RefSeq" id="WP_065309546.1">
    <property type="nucleotide sequence ID" value="NZ_LOCQ01000059.1"/>
</dbReference>
<dbReference type="EMBL" id="LOCQ01000059">
    <property type="protein sequence ID" value="OBV38036.1"/>
    <property type="molecule type" value="Genomic_DNA"/>
</dbReference>
<comment type="caution">
    <text evidence="13">The sequence shown here is derived from an EMBL/GenBank/DDBJ whole genome shotgun (WGS) entry which is preliminary data.</text>
</comment>
<evidence type="ECO:0000313" key="14">
    <source>
        <dbReference type="Proteomes" id="UP000092713"/>
    </source>
</evidence>
<evidence type="ECO:0000313" key="13">
    <source>
        <dbReference type="EMBL" id="OBV38036.1"/>
    </source>
</evidence>
<dbReference type="AlphaFoldDB" id="A0A1A7BWS0"/>
<evidence type="ECO:0000256" key="9">
    <source>
        <dbReference type="ARBA" id="ARBA00023136"/>
    </source>
</evidence>
<gene>
    <name evidence="13" type="ORF">ASR47_1004311</name>
</gene>